<dbReference type="PANTHER" id="PTHR33164">
    <property type="entry name" value="TRANSCRIPTIONAL REGULATOR, MARR FAMILY"/>
    <property type="match status" value="1"/>
</dbReference>
<keyword evidence="4" id="KW-1185">Reference proteome</keyword>
<dbReference type="InterPro" id="IPR036390">
    <property type="entry name" value="WH_DNA-bd_sf"/>
</dbReference>
<dbReference type="Gene3D" id="1.10.10.10">
    <property type="entry name" value="Winged helix-like DNA-binding domain superfamily/Winged helix DNA-binding domain"/>
    <property type="match status" value="1"/>
</dbReference>
<evidence type="ECO:0000313" key="3">
    <source>
        <dbReference type="EMBL" id="MFK2903982.1"/>
    </source>
</evidence>
<organism evidence="3 4">
    <name type="scientific">Dyella ginsengisoli</name>
    <dbReference type="NCBI Taxonomy" id="363848"/>
    <lineage>
        <taxon>Bacteria</taxon>
        <taxon>Pseudomonadati</taxon>
        <taxon>Pseudomonadota</taxon>
        <taxon>Gammaproteobacteria</taxon>
        <taxon>Lysobacterales</taxon>
        <taxon>Rhodanobacteraceae</taxon>
        <taxon>Dyella</taxon>
    </lineage>
</organism>
<dbReference type="PROSITE" id="PS50995">
    <property type="entry name" value="HTH_MARR_2"/>
    <property type="match status" value="1"/>
</dbReference>
<dbReference type="InterPro" id="IPR000835">
    <property type="entry name" value="HTH_MarR-typ"/>
</dbReference>
<protein>
    <submittedName>
        <fullName evidence="3">MarR family transcriptional regulator</fullName>
    </submittedName>
</protein>
<dbReference type="RefSeq" id="WP_404632031.1">
    <property type="nucleotide sequence ID" value="NZ_JADIKM010000002.1"/>
</dbReference>
<dbReference type="Pfam" id="PF01047">
    <property type="entry name" value="MarR"/>
    <property type="match status" value="1"/>
</dbReference>
<evidence type="ECO:0000259" key="2">
    <source>
        <dbReference type="PROSITE" id="PS50995"/>
    </source>
</evidence>
<dbReference type="InterPro" id="IPR036388">
    <property type="entry name" value="WH-like_DNA-bd_sf"/>
</dbReference>
<proteinExistence type="predicted"/>
<dbReference type="PANTHER" id="PTHR33164:SF5">
    <property type="entry name" value="ORGANIC HYDROPEROXIDE RESISTANCE TRANSCRIPTIONAL REGULATOR"/>
    <property type="match status" value="1"/>
</dbReference>
<dbReference type="SUPFAM" id="SSF46785">
    <property type="entry name" value="Winged helix' DNA-binding domain"/>
    <property type="match status" value="1"/>
</dbReference>
<comment type="caution">
    <text evidence="3">The sequence shown here is derived from an EMBL/GenBank/DDBJ whole genome shotgun (WGS) entry which is preliminary data.</text>
</comment>
<dbReference type="InterPro" id="IPR039422">
    <property type="entry name" value="MarR/SlyA-like"/>
</dbReference>
<evidence type="ECO:0000256" key="1">
    <source>
        <dbReference type="ARBA" id="ARBA00004496"/>
    </source>
</evidence>
<gene>
    <name evidence="3" type="ORF">ISP17_08395</name>
</gene>
<dbReference type="EMBL" id="JADIKM010000002">
    <property type="protein sequence ID" value="MFK2903982.1"/>
    <property type="molecule type" value="Genomic_DNA"/>
</dbReference>
<dbReference type="SMART" id="SM00347">
    <property type="entry name" value="HTH_MARR"/>
    <property type="match status" value="1"/>
</dbReference>
<accession>A0ABW8JW14</accession>
<dbReference type="Proteomes" id="UP001620460">
    <property type="component" value="Unassembled WGS sequence"/>
</dbReference>
<name>A0ABW8JW14_9GAMM</name>
<feature type="domain" description="HTH marR-type" evidence="2">
    <location>
        <begin position="24"/>
        <end position="158"/>
    </location>
</feature>
<dbReference type="PRINTS" id="PR00598">
    <property type="entry name" value="HTHMARR"/>
</dbReference>
<evidence type="ECO:0000313" key="4">
    <source>
        <dbReference type="Proteomes" id="UP001620460"/>
    </source>
</evidence>
<reference evidence="3 4" key="1">
    <citation type="submission" date="2020-10" db="EMBL/GenBank/DDBJ databases">
        <title>Phylogeny of dyella-like bacteria.</title>
        <authorList>
            <person name="Fu J."/>
        </authorList>
    </citation>
    <scope>NUCLEOTIDE SEQUENCE [LARGE SCALE GENOMIC DNA]</scope>
    <source>
        <strain evidence="3 4">Gsoil3046</strain>
    </source>
</reference>
<sequence length="163" mass="17823">MSRSLSKPPTSTPPDDDASPLCLKRQLCFALYAASNRVTRLARPALDALGLTYSQYLVLLVLWEHAPCTVGEIGQALMLDSGTLTPLLKRMEANGLLTRTRDPADERCVRIALSPQGRALKRRAGQIPAGMRCQIALPAGDIESLREQLHALLRAIEPPADER</sequence>
<comment type="subcellular location">
    <subcellularLocation>
        <location evidence="1">Cytoplasm</location>
    </subcellularLocation>
</comment>